<name>A0A4V2T1W6_9FIRM</name>
<gene>
    <name evidence="2" type="ORF">EDD79_106413</name>
</gene>
<evidence type="ECO:0000313" key="2">
    <source>
        <dbReference type="EMBL" id="TCP95143.1"/>
    </source>
</evidence>
<dbReference type="InterPro" id="IPR012427">
    <property type="entry name" value="DUF1622"/>
</dbReference>
<dbReference type="Pfam" id="PF07784">
    <property type="entry name" value="DUF1622"/>
    <property type="match status" value="1"/>
</dbReference>
<dbReference type="Proteomes" id="UP000295504">
    <property type="component" value="Unassembled WGS sequence"/>
</dbReference>
<organism evidence="2 3">
    <name type="scientific">Serpentinicella alkaliphila</name>
    <dbReference type="NCBI Taxonomy" id="1734049"/>
    <lineage>
        <taxon>Bacteria</taxon>
        <taxon>Bacillati</taxon>
        <taxon>Bacillota</taxon>
        <taxon>Clostridia</taxon>
        <taxon>Peptostreptococcales</taxon>
        <taxon>Natronincolaceae</taxon>
        <taxon>Serpentinicella</taxon>
    </lineage>
</organism>
<protein>
    <submittedName>
        <fullName evidence="2">Putative membrane protein</fullName>
    </submittedName>
</protein>
<comment type="caution">
    <text evidence="2">The sequence shown here is derived from an EMBL/GenBank/DDBJ whole genome shotgun (WGS) entry which is preliminary data.</text>
</comment>
<dbReference type="OrthoDB" id="1654752at2"/>
<proteinExistence type="predicted"/>
<evidence type="ECO:0000256" key="1">
    <source>
        <dbReference type="SAM" id="Phobius"/>
    </source>
</evidence>
<dbReference type="PANTHER" id="PTHR38468:SF1">
    <property type="entry name" value="SLL0939 PROTEIN"/>
    <property type="match status" value="1"/>
</dbReference>
<keyword evidence="1" id="KW-0472">Membrane</keyword>
<keyword evidence="1" id="KW-0812">Transmembrane</keyword>
<dbReference type="EMBL" id="SLYC01000064">
    <property type="protein sequence ID" value="TCP95143.1"/>
    <property type="molecule type" value="Genomic_DNA"/>
</dbReference>
<dbReference type="PANTHER" id="PTHR38468">
    <property type="entry name" value="SLL0939 PROTEIN"/>
    <property type="match status" value="1"/>
</dbReference>
<accession>A0A4V2T1W6</accession>
<feature type="transmembrane region" description="Helical" evidence="1">
    <location>
        <begin position="80"/>
        <end position="99"/>
    </location>
</feature>
<dbReference type="AlphaFoldDB" id="A0A4V2T1W6"/>
<feature type="transmembrane region" description="Helical" evidence="1">
    <location>
        <begin position="6"/>
        <end position="30"/>
    </location>
</feature>
<sequence length="123" mass="14272">MVEHYFEIIVVFTINILEFIGVFVIAFSCLRGFYYYILNRLKFNDTVIKIEIAKGLALGLEFKLGAEILRTVLVRTLEEIKVLAAIIALRIILTYVIHWEIKSELKHDDIFQKKAENDVKPGQ</sequence>
<evidence type="ECO:0000313" key="3">
    <source>
        <dbReference type="Proteomes" id="UP000295504"/>
    </source>
</evidence>
<keyword evidence="1" id="KW-1133">Transmembrane helix</keyword>
<reference evidence="2 3" key="1">
    <citation type="submission" date="2019-03" db="EMBL/GenBank/DDBJ databases">
        <title>Genomic Encyclopedia of Type Strains, Phase IV (KMG-IV): sequencing the most valuable type-strain genomes for metagenomic binning, comparative biology and taxonomic classification.</title>
        <authorList>
            <person name="Goeker M."/>
        </authorList>
    </citation>
    <scope>NUCLEOTIDE SEQUENCE [LARGE SCALE GENOMIC DNA]</scope>
    <source>
        <strain evidence="2 3">DSM 100013</strain>
    </source>
</reference>
<keyword evidence="3" id="KW-1185">Reference proteome</keyword>
<dbReference type="RefSeq" id="WP_132849742.1">
    <property type="nucleotide sequence ID" value="NZ_SLYC01000064.1"/>
</dbReference>